<proteinExistence type="predicted"/>
<dbReference type="Proteomes" id="UP000499080">
    <property type="component" value="Unassembled WGS sequence"/>
</dbReference>
<reference evidence="2 3" key="1">
    <citation type="journal article" date="2019" name="Sci. Rep.">
        <title>Orb-weaving spider Araneus ventricosus genome elucidates the spidroin gene catalogue.</title>
        <authorList>
            <person name="Kono N."/>
            <person name="Nakamura H."/>
            <person name="Ohtoshi R."/>
            <person name="Moran D.A.P."/>
            <person name="Shinohara A."/>
            <person name="Yoshida Y."/>
            <person name="Fujiwara M."/>
            <person name="Mori M."/>
            <person name="Tomita M."/>
            <person name="Arakawa K."/>
        </authorList>
    </citation>
    <scope>NUCLEOTIDE SEQUENCE [LARGE SCALE GENOMIC DNA]</scope>
</reference>
<feature type="region of interest" description="Disordered" evidence="1">
    <location>
        <begin position="81"/>
        <end position="105"/>
    </location>
</feature>
<keyword evidence="3" id="KW-1185">Reference proteome</keyword>
<organism evidence="2 3">
    <name type="scientific">Araneus ventricosus</name>
    <name type="common">Orbweaver spider</name>
    <name type="synonym">Epeira ventricosa</name>
    <dbReference type="NCBI Taxonomy" id="182803"/>
    <lineage>
        <taxon>Eukaryota</taxon>
        <taxon>Metazoa</taxon>
        <taxon>Ecdysozoa</taxon>
        <taxon>Arthropoda</taxon>
        <taxon>Chelicerata</taxon>
        <taxon>Arachnida</taxon>
        <taxon>Araneae</taxon>
        <taxon>Araneomorphae</taxon>
        <taxon>Entelegynae</taxon>
        <taxon>Araneoidea</taxon>
        <taxon>Araneidae</taxon>
        <taxon>Araneus</taxon>
    </lineage>
</organism>
<dbReference type="EMBL" id="BGPR01000754">
    <property type="protein sequence ID" value="GBM34233.1"/>
    <property type="molecule type" value="Genomic_DNA"/>
</dbReference>
<protein>
    <submittedName>
        <fullName evidence="2">Uncharacterized protein</fullName>
    </submittedName>
</protein>
<evidence type="ECO:0000313" key="3">
    <source>
        <dbReference type="Proteomes" id="UP000499080"/>
    </source>
</evidence>
<accession>A0A4Y2EYB6</accession>
<comment type="caution">
    <text evidence="2">The sequence shown here is derived from an EMBL/GenBank/DDBJ whole genome shotgun (WGS) entry which is preliminary data.</text>
</comment>
<gene>
    <name evidence="2" type="ORF">AVEN_60575_1</name>
</gene>
<name>A0A4Y2EYB6_ARAVE</name>
<evidence type="ECO:0000256" key="1">
    <source>
        <dbReference type="SAM" id="MobiDB-lite"/>
    </source>
</evidence>
<dbReference type="AlphaFoldDB" id="A0A4Y2EYB6"/>
<sequence>MVDGSLEFQFRDLKGFLGCRIKGLSNEDGRYRQEARSLDHLRPKNSTHRIAESHLVGAHAEKFMAFTYMRIDQLTEGRFRLGAEGAPGSKPDSTEDPSCVGTAAR</sequence>
<evidence type="ECO:0000313" key="2">
    <source>
        <dbReference type="EMBL" id="GBM34233.1"/>
    </source>
</evidence>